<dbReference type="PANTHER" id="PTHR12406">
    <property type="entry name" value="CALCIUM-INDEPENDENT PHOSPHOLIPASE A2 IPLA2 -RELATED"/>
    <property type="match status" value="1"/>
</dbReference>
<accession>A0A381VCD6</accession>
<dbReference type="PANTHER" id="PTHR12406:SF46">
    <property type="entry name" value="PATATIN-LIKE PHOSPHOLIPASE DOMAIN-CONTAINING PROTEIN 2"/>
    <property type="match status" value="1"/>
</dbReference>
<gene>
    <name evidence="1" type="ORF">METZ01_LOCUS90883</name>
</gene>
<name>A0A381VCD6_9ZZZZ</name>
<protein>
    <recommendedName>
        <fullName evidence="2">PNPLA domain-containing protein</fullName>
    </recommendedName>
</protein>
<dbReference type="EMBL" id="UINC01008450">
    <property type="protein sequence ID" value="SVA38029.1"/>
    <property type="molecule type" value="Genomic_DNA"/>
</dbReference>
<dbReference type="GO" id="GO:0005811">
    <property type="term" value="C:lipid droplet"/>
    <property type="evidence" value="ECO:0007669"/>
    <property type="project" value="TreeGrafter"/>
</dbReference>
<dbReference type="InterPro" id="IPR016035">
    <property type="entry name" value="Acyl_Trfase/lysoPLipase"/>
</dbReference>
<dbReference type="SUPFAM" id="SSF52151">
    <property type="entry name" value="FabD/lysophospholipase-like"/>
    <property type="match status" value="1"/>
</dbReference>
<dbReference type="GO" id="GO:0019433">
    <property type="term" value="P:triglyceride catabolic process"/>
    <property type="evidence" value="ECO:0007669"/>
    <property type="project" value="TreeGrafter"/>
</dbReference>
<dbReference type="GO" id="GO:0005737">
    <property type="term" value="C:cytoplasm"/>
    <property type="evidence" value="ECO:0007669"/>
    <property type="project" value="TreeGrafter"/>
</dbReference>
<proteinExistence type="predicted"/>
<evidence type="ECO:0000313" key="1">
    <source>
        <dbReference type="EMBL" id="SVA38029.1"/>
    </source>
</evidence>
<dbReference type="GO" id="GO:0016020">
    <property type="term" value="C:membrane"/>
    <property type="evidence" value="ECO:0007669"/>
    <property type="project" value="TreeGrafter"/>
</dbReference>
<dbReference type="GO" id="GO:0055088">
    <property type="term" value="P:lipid homeostasis"/>
    <property type="evidence" value="ECO:0007669"/>
    <property type="project" value="TreeGrafter"/>
</dbReference>
<sequence>MVLSISFSGGSWLGMCYYLGCMSYINTYIKDDNIITLGASAGSWASLGIQLRNHMSLNTIKRKVYELFDEVGKYPFKCEKIINDFFDDTFRDIDDDVIQEIGQNLYISSTHIEITRFIFENNLVGNISSKEELKTNLIRSSRVPGMVGFSKHNIDGAFTNNQPIHDENTIKINCITGFFNAHIYPSEFINPIYFYRPPPIEKREYIFLMGFNDTKKYFEKNPLFLQQSTTQ</sequence>
<dbReference type="InterPro" id="IPR033562">
    <property type="entry name" value="PLPL"/>
</dbReference>
<dbReference type="AlphaFoldDB" id="A0A381VCD6"/>
<organism evidence="1">
    <name type="scientific">marine metagenome</name>
    <dbReference type="NCBI Taxonomy" id="408172"/>
    <lineage>
        <taxon>unclassified sequences</taxon>
        <taxon>metagenomes</taxon>
        <taxon>ecological metagenomes</taxon>
    </lineage>
</organism>
<dbReference type="GO" id="GO:0004806">
    <property type="term" value="F:triacylglycerol lipase activity"/>
    <property type="evidence" value="ECO:0007669"/>
    <property type="project" value="TreeGrafter"/>
</dbReference>
<evidence type="ECO:0008006" key="2">
    <source>
        <dbReference type="Google" id="ProtNLM"/>
    </source>
</evidence>
<reference evidence="1" key="1">
    <citation type="submission" date="2018-05" db="EMBL/GenBank/DDBJ databases">
        <authorList>
            <person name="Lanie J.A."/>
            <person name="Ng W.-L."/>
            <person name="Kazmierczak K.M."/>
            <person name="Andrzejewski T.M."/>
            <person name="Davidsen T.M."/>
            <person name="Wayne K.J."/>
            <person name="Tettelin H."/>
            <person name="Glass J.I."/>
            <person name="Rusch D."/>
            <person name="Podicherti R."/>
            <person name="Tsui H.-C.T."/>
            <person name="Winkler M.E."/>
        </authorList>
    </citation>
    <scope>NUCLEOTIDE SEQUENCE</scope>
</reference>